<accession>A0AAD3S551</accession>
<organism evidence="2 3">
    <name type="scientific">Nepenthes gracilis</name>
    <name type="common">Slender pitcher plant</name>
    <dbReference type="NCBI Taxonomy" id="150966"/>
    <lineage>
        <taxon>Eukaryota</taxon>
        <taxon>Viridiplantae</taxon>
        <taxon>Streptophyta</taxon>
        <taxon>Embryophyta</taxon>
        <taxon>Tracheophyta</taxon>
        <taxon>Spermatophyta</taxon>
        <taxon>Magnoliopsida</taxon>
        <taxon>eudicotyledons</taxon>
        <taxon>Gunneridae</taxon>
        <taxon>Pentapetalae</taxon>
        <taxon>Caryophyllales</taxon>
        <taxon>Nepenthaceae</taxon>
        <taxon>Nepenthes</taxon>
    </lineage>
</organism>
<protein>
    <submittedName>
        <fullName evidence="2">Uncharacterized protein</fullName>
    </submittedName>
</protein>
<proteinExistence type="predicted"/>
<comment type="caution">
    <text evidence="2">The sequence shown here is derived from an EMBL/GenBank/DDBJ whole genome shotgun (WGS) entry which is preliminary data.</text>
</comment>
<evidence type="ECO:0000313" key="3">
    <source>
        <dbReference type="Proteomes" id="UP001279734"/>
    </source>
</evidence>
<evidence type="ECO:0000256" key="1">
    <source>
        <dbReference type="SAM" id="MobiDB-lite"/>
    </source>
</evidence>
<dbReference type="AlphaFoldDB" id="A0AAD3S551"/>
<gene>
    <name evidence="2" type="ORF">Nepgr_006425</name>
</gene>
<keyword evidence="3" id="KW-1185">Reference proteome</keyword>
<feature type="region of interest" description="Disordered" evidence="1">
    <location>
        <begin position="1"/>
        <end position="34"/>
    </location>
</feature>
<dbReference type="Proteomes" id="UP001279734">
    <property type="component" value="Unassembled WGS sequence"/>
</dbReference>
<name>A0AAD3S551_NEPGR</name>
<dbReference type="EMBL" id="BSYO01000005">
    <property type="protein sequence ID" value="GMH04585.1"/>
    <property type="molecule type" value="Genomic_DNA"/>
</dbReference>
<sequence length="130" mass="14179">MIKPKSKTLPEEEGIRPLLVGLSSKSESDEAADSLAVNRTLEPWVPLSSAKSKWAPKSLERGASPVSETVTGTMRRLQSSYGRTIDERAPKGPFKKSEGVMDNLSLYVARKPPSTSLTTVLAQKDRSFTC</sequence>
<reference evidence="2" key="1">
    <citation type="submission" date="2023-05" db="EMBL/GenBank/DDBJ databases">
        <title>Nepenthes gracilis genome sequencing.</title>
        <authorList>
            <person name="Fukushima K."/>
        </authorList>
    </citation>
    <scope>NUCLEOTIDE SEQUENCE</scope>
    <source>
        <strain evidence="2">SING2019-196</strain>
    </source>
</reference>
<evidence type="ECO:0000313" key="2">
    <source>
        <dbReference type="EMBL" id="GMH04585.1"/>
    </source>
</evidence>